<keyword evidence="3" id="KW-1185">Reference proteome</keyword>
<dbReference type="EMBL" id="JH431878">
    <property type="status" value="NOT_ANNOTATED_CDS"/>
    <property type="molecule type" value="Genomic_DNA"/>
</dbReference>
<dbReference type="GO" id="GO:0004864">
    <property type="term" value="F:protein phosphatase inhibitor activity"/>
    <property type="evidence" value="ECO:0007669"/>
    <property type="project" value="TreeGrafter"/>
</dbReference>
<dbReference type="SUPFAM" id="SSF52821">
    <property type="entry name" value="Rhodanese/Cell cycle control phosphatase"/>
    <property type="match status" value="1"/>
</dbReference>
<dbReference type="PhylomeDB" id="T1J6F5"/>
<dbReference type="GO" id="GO:2001244">
    <property type="term" value="P:positive regulation of intrinsic apoptotic signaling pathway"/>
    <property type="evidence" value="ECO:0007669"/>
    <property type="project" value="TreeGrafter"/>
</dbReference>
<protein>
    <recommendedName>
        <fullName evidence="1">Rhodanese domain-containing protein</fullName>
    </recommendedName>
</protein>
<name>T1J6F5_STRMM</name>
<dbReference type="GO" id="GO:0005739">
    <property type="term" value="C:mitochondrion"/>
    <property type="evidence" value="ECO:0007669"/>
    <property type="project" value="TreeGrafter"/>
</dbReference>
<evidence type="ECO:0000259" key="1">
    <source>
        <dbReference type="PROSITE" id="PS50206"/>
    </source>
</evidence>
<dbReference type="EnsemblMetazoa" id="SMAR009224-RA">
    <property type="protein sequence ID" value="SMAR009224-PA"/>
    <property type="gene ID" value="SMAR009224"/>
</dbReference>
<dbReference type="SMART" id="SM00450">
    <property type="entry name" value="RHOD"/>
    <property type="match status" value="1"/>
</dbReference>
<dbReference type="InterPro" id="IPR036873">
    <property type="entry name" value="Rhodanese-like_dom_sf"/>
</dbReference>
<dbReference type="Proteomes" id="UP000014500">
    <property type="component" value="Unassembled WGS sequence"/>
</dbReference>
<feature type="domain" description="Rhodanese" evidence="1">
    <location>
        <begin position="106"/>
        <end position="204"/>
    </location>
</feature>
<sequence length="260" mass="29699">MSHAEKRLKRVMSTISRISTFSVDTSNYSTTSSVFPTQQSSLELSAAISDHALKTNYLTYQRRALSKLNENRTYANIARNIVKISANQLFNLLNQETLQNYPKLSDPNFLLILDTRSAEEFNEGHIVTARHIERIDGEFQPLYGWDLECKQNLVVYDTYSLAADSTSKAFQCALLLYNTGSRHPVKILNGGYADFCKFYPDYNTIQILYTPKELDEYPTYPNEIIPGKLYLGRLHHAQAPFVHKELKIKAHVNCDVVSMT</sequence>
<dbReference type="PROSITE" id="PS50206">
    <property type="entry name" value="RHODANESE_3"/>
    <property type="match status" value="1"/>
</dbReference>
<evidence type="ECO:0000313" key="2">
    <source>
        <dbReference type="EnsemblMetazoa" id="SMAR009224-PA"/>
    </source>
</evidence>
<dbReference type="eggNOG" id="KOG1716">
    <property type="taxonomic scope" value="Eukaryota"/>
</dbReference>
<organism evidence="2 3">
    <name type="scientific">Strigamia maritima</name>
    <name type="common">European centipede</name>
    <name type="synonym">Geophilus maritimus</name>
    <dbReference type="NCBI Taxonomy" id="126957"/>
    <lineage>
        <taxon>Eukaryota</taxon>
        <taxon>Metazoa</taxon>
        <taxon>Ecdysozoa</taxon>
        <taxon>Arthropoda</taxon>
        <taxon>Myriapoda</taxon>
        <taxon>Chilopoda</taxon>
        <taxon>Pleurostigmophora</taxon>
        <taxon>Geophilomorpha</taxon>
        <taxon>Linotaeniidae</taxon>
        <taxon>Strigamia</taxon>
    </lineage>
</organism>
<dbReference type="Pfam" id="PF00581">
    <property type="entry name" value="Rhodanese"/>
    <property type="match status" value="1"/>
</dbReference>
<evidence type="ECO:0000313" key="3">
    <source>
        <dbReference type="Proteomes" id="UP000014500"/>
    </source>
</evidence>
<dbReference type="AlphaFoldDB" id="T1J6F5"/>
<dbReference type="Gene3D" id="3.40.250.10">
    <property type="entry name" value="Rhodanese-like domain"/>
    <property type="match status" value="1"/>
</dbReference>
<reference evidence="2" key="2">
    <citation type="submission" date="2015-02" db="UniProtKB">
        <authorList>
            <consortium name="EnsemblMetazoa"/>
        </authorList>
    </citation>
    <scope>IDENTIFICATION</scope>
</reference>
<dbReference type="PANTHER" id="PTHR46659">
    <property type="entry name" value="SERINE/THREONINE/TYROSINE-INTERACTING-LIKE PROTEIN 1"/>
    <property type="match status" value="1"/>
</dbReference>
<dbReference type="InterPro" id="IPR053272">
    <property type="entry name" value="STY_interacting-like"/>
</dbReference>
<dbReference type="STRING" id="126957.T1J6F5"/>
<dbReference type="PANTHER" id="PTHR46659:SF1">
    <property type="entry name" value="SERINE_THREONINE_TYROSINE-INTERACTING-LIKE PROTEIN 1"/>
    <property type="match status" value="1"/>
</dbReference>
<proteinExistence type="predicted"/>
<dbReference type="InterPro" id="IPR001763">
    <property type="entry name" value="Rhodanese-like_dom"/>
</dbReference>
<dbReference type="GO" id="GO:0062030">
    <property type="term" value="P:negative regulation of stress granule assembly"/>
    <property type="evidence" value="ECO:0007669"/>
    <property type="project" value="TreeGrafter"/>
</dbReference>
<dbReference type="HOGENOM" id="CLU_1070873_0_0_1"/>
<dbReference type="GO" id="GO:0019903">
    <property type="term" value="F:protein phosphatase binding"/>
    <property type="evidence" value="ECO:0007669"/>
    <property type="project" value="TreeGrafter"/>
</dbReference>
<accession>T1J6F5</accession>
<reference evidence="3" key="1">
    <citation type="submission" date="2011-05" db="EMBL/GenBank/DDBJ databases">
        <authorList>
            <person name="Richards S.R."/>
            <person name="Qu J."/>
            <person name="Jiang H."/>
            <person name="Jhangiani S.N."/>
            <person name="Agravi P."/>
            <person name="Goodspeed R."/>
            <person name="Gross S."/>
            <person name="Mandapat C."/>
            <person name="Jackson L."/>
            <person name="Mathew T."/>
            <person name="Pu L."/>
            <person name="Thornton R."/>
            <person name="Saada N."/>
            <person name="Wilczek-Boney K.B."/>
            <person name="Lee S."/>
            <person name="Kovar C."/>
            <person name="Wu Y."/>
            <person name="Scherer S.E."/>
            <person name="Worley K.C."/>
            <person name="Muzny D.M."/>
            <person name="Gibbs R."/>
        </authorList>
    </citation>
    <scope>NUCLEOTIDE SEQUENCE</scope>
    <source>
        <strain evidence="3">Brora</strain>
    </source>
</reference>
<dbReference type="GO" id="GO:0001691">
    <property type="term" value="F:pseudophosphatase activity"/>
    <property type="evidence" value="ECO:0007669"/>
    <property type="project" value="TreeGrafter"/>
</dbReference>